<proteinExistence type="predicted"/>
<feature type="region of interest" description="Disordered" evidence="1">
    <location>
        <begin position="1"/>
        <end position="21"/>
    </location>
</feature>
<keyword evidence="4" id="KW-1185">Reference proteome</keyword>
<dbReference type="PANTHER" id="PTHR21113">
    <property type="entry name" value="AGAP001705-PA"/>
    <property type="match status" value="1"/>
</dbReference>
<sequence length="380" mass="41424">MTRPPMTSLPFPIDGPPTTTLPTPTVLPPTTALPFPALQPPAMTLSPTSGPTTGSIGCTSYVPVPSQRILGGMADWCNTNCRLGYCPPSYCICVRYLKKQTKKNKQSSLTLQMFRCKKVGLADGHGRLRDPPSRSSAWRENFLTPPDYNDMEGFCGGFERQWLVNKGKCGICGDPYDERVKPHEAPGGLFATGTIVRTYVQGQTIPVKIEITAKHKGHYKFKLCPNNNVLKDPTQECFDRFPLSFISNEGIVSRKVFVDPIPQGMFPTRLMLPPDVTCSQCIIQWTYVAGNRWGDCSNGTQALGCGPQETFRACSDVAIFPAGAVPVATTVQPLPPTTGIPCTNYVAAPGRRMIPGMTEWCKKNCPGTNCSPEFCVCSDA</sequence>
<comment type="caution">
    <text evidence="3">The sequence shown here is derived from an EMBL/GenBank/DDBJ whole genome shotgun (WGS) entry which is preliminary data.</text>
</comment>
<reference evidence="3 4" key="1">
    <citation type="submission" date="2016-03" db="EMBL/GenBank/DDBJ databases">
        <title>EvidentialGene: Evidence-directed Construction of Genes on Genomes.</title>
        <authorList>
            <person name="Gilbert D.G."/>
            <person name="Choi J.-H."/>
            <person name="Mockaitis K."/>
            <person name="Colbourne J."/>
            <person name="Pfrender M."/>
        </authorList>
    </citation>
    <scope>NUCLEOTIDE SEQUENCE [LARGE SCALE GENOMIC DNA]</scope>
    <source>
        <strain evidence="3 4">Xinb3</strain>
        <tissue evidence="3">Complete organism</tissue>
    </source>
</reference>
<evidence type="ECO:0000313" key="3">
    <source>
        <dbReference type="EMBL" id="KZS12833.1"/>
    </source>
</evidence>
<gene>
    <name evidence="3" type="ORF">APZ42_022079</name>
</gene>
<dbReference type="Proteomes" id="UP000076858">
    <property type="component" value="Unassembled WGS sequence"/>
</dbReference>
<feature type="domain" description="Chitin-binding type-4" evidence="2">
    <location>
        <begin position="125"/>
        <end position="317"/>
    </location>
</feature>
<dbReference type="PANTHER" id="PTHR21113:SF4">
    <property type="entry name" value="CHITIN-BINDING TYPE-4 DOMAIN-CONTAINING PROTEIN"/>
    <property type="match status" value="1"/>
</dbReference>
<dbReference type="Pfam" id="PF03067">
    <property type="entry name" value="LPMO_10"/>
    <property type="match status" value="1"/>
</dbReference>
<dbReference type="InterPro" id="IPR004302">
    <property type="entry name" value="Cellulose/chitin-bd_N"/>
</dbReference>
<protein>
    <recommendedName>
        <fullName evidence="2">Chitin-binding type-4 domain-containing protein</fullName>
    </recommendedName>
</protein>
<dbReference type="OrthoDB" id="64893at2759"/>
<name>A0A164W0G5_9CRUS</name>
<dbReference type="EMBL" id="LRGB01001348">
    <property type="protein sequence ID" value="KZS12833.1"/>
    <property type="molecule type" value="Genomic_DNA"/>
</dbReference>
<accession>A0A164W0G5</accession>
<evidence type="ECO:0000313" key="4">
    <source>
        <dbReference type="Proteomes" id="UP000076858"/>
    </source>
</evidence>
<dbReference type="STRING" id="35525.A0A164W0G5"/>
<organism evidence="3 4">
    <name type="scientific">Daphnia magna</name>
    <dbReference type="NCBI Taxonomy" id="35525"/>
    <lineage>
        <taxon>Eukaryota</taxon>
        <taxon>Metazoa</taxon>
        <taxon>Ecdysozoa</taxon>
        <taxon>Arthropoda</taxon>
        <taxon>Crustacea</taxon>
        <taxon>Branchiopoda</taxon>
        <taxon>Diplostraca</taxon>
        <taxon>Cladocera</taxon>
        <taxon>Anomopoda</taxon>
        <taxon>Daphniidae</taxon>
        <taxon>Daphnia</taxon>
    </lineage>
</organism>
<dbReference type="AlphaFoldDB" id="A0A164W0G5"/>
<evidence type="ECO:0000256" key="1">
    <source>
        <dbReference type="SAM" id="MobiDB-lite"/>
    </source>
</evidence>
<evidence type="ECO:0000259" key="2">
    <source>
        <dbReference type="Pfam" id="PF03067"/>
    </source>
</evidence>